<feature type="compositionally biased region" description="Low complexity" evidence="7">
    <location>
        <begin position="729"/>
        <end position="742"/>
    </location>
</feature>
<dbReference type="GO" id="GO:0003676">
    <property type="term" value="F:nucleic acid binding"/>
    <property type="evidence" value="ECO:0007669"/>
    <property type="project" value="InterPro"/>
</dbReference>
<dbReference type="GO" id="GO:0006308">
    <property type="term" value="P:DNA catabolic process"/>
    <property type="evidence" value="ECO:0007669"/>
    <property type="project" value="TreeGrafter"/>
</dbReference>
<dbReference type="PANTHER" id="PTHR13058:SF19">
    <property type="entry name" value="LD40940P"/>
    <property type="match status" value="1"/>
</dbReference>
<feature type="region of interest" description="Disordered" evidence="7">
    <location>
        <begin position="912"/>
        <end position="998"/>
    </location>
</feature>
<feature type="compositionally biased region" description="Low complexity" evidence="7">
    <location>
        <begin position="1343"/>
        <end position="1355"/>
    </location>
</feature>
<feature type="region of interest" description="Disordered" evidence="7">
    <location>
        <begin position="238"/>
        <end position="327"/>
    </location>
</feature>
<dbReference type="Proteomes" id="UP001054857">
    <property type="component" value="Unassembled WGS sequence"/>
</dbReference>
<feature type="region of interest" description="Disordered" evidence="7">
    <location>
        <begin position="186"/>
        <end position="223"/>
    </location>
</feature>
<dbReference type="EMBL" id="BMAR01000052">
    <property type="protein sequence ID" value="GFR51608.1"/>
    <property type="molecule type" value="Genomic_DNA"/>
</dbReference>
<protein>
    <submittedName>
        <fullName evidence="8">Uncharacterized protein</fullName>
    </submittedName>
</protein>
<feature type="compositionally biased region" description="Low complexity" evidence="7">
    <location>
        <begin position="535"/>
        <end position="544"/>
    </location>
</feature>
<feature type="compositionally biased region" description="Low complexity" evidence="7">
    <location>
        <begin position="984"/>
        <end position="993"/>
    </location>
</feature>
<feature type="region of interest" description="Disordered" evidence="7">
    <location>
        <begin position="370"/>
        <end position="417"/>
    </location>
</feature>
<feature type="region of interest" description="Disordered" evidence="7">
    <location>
        <begin position="60"/>
        <end position="113"/>
    </location>
</feature>
<dbReference type="InterPro" id="IPR012337">
    <property type="entry name" value="RNaseH-like_sf"/>
</dbReference>
<feature type="compositionally biased region" description="Low complexity" evidence="7">
    <location>
        <begin position="268"/>
        <end position="286"/>
    </location>
</feature>
<feature type="compositionally biased region" description="Low complexity" evidence="7">
    <location>
        <begin position="202"/>
        <end position="215"/>
    </location>
</feature>
<keyword evidence="5" id="KW-0269">Exonuclease</keyword>
<evidence type="ECO:0000256" key="4">
    <source>
        <dbReference type="ARBA" id="ARBA00022801"/>
    </source>
</evidence>
<keyword evidence="6" id="KW-0460">Magnesium</keyword>
<dbReference type="InterPro" id="IPR036397">
    <property type="entry name" value="RNaseH_sf"/>
</dbReference>
<dbReference type="GO" id="GO:0005737">
    <property type="term" value="C:cytoplasm"/>
    <property type="evidence" value="ECO:0007669"/>
    <property type="project" value="TreeGrafter"/>
</dbReference>
<keyword evidence="2" id="KW-0540">Nuclease</keyword>
<name>A0AAD3E3D5_9CHLO</name>
<dbReference type="Gene3D" id="3.30.420.10">
    <property type="entry name" value="Ribonuclease H-like superfamily/Ribonuclease H"/>
    <property type="match status" value="1"/>
</dbReference>
<comment type="caution">
    <text evidence="8">The sequence shown here is derived from an EMBL/GenBank/DDBJ whole genome shotgun (WGS) entry which is preliminary data.</text>
</comment>
<feature type="compositionally biased region" description="Pro residues" evidence="7">
    <location>
        <begin position="1356"/>
        <end position="1371"/>
    </location>
</feature>
<evidence type="ECO:0000256" key="1">
    <source>
        <dbReference type="ARBA" id="ARBA00001946"/>
    </source>
</evidence>
<evidence type="ECO:0000313" key="8">
    <source>
        <dbReference type="EMBL" id="GFR51608.1"/>
    </source>
</evidence>
<evidence type="ECO:0000256" key="5">
    <source>
        <dbReference type="ARBA" id="ARBA00022839"/>
    </source>
</evidence>
<feature type="region of interest" description="Disordered" evidence="7">
    <location>
        <begin position="1421"/>
        <end position="1442"/>
    </location>
</feature>
<keyword evidence="9" id="KW-1185">Reference proteome</keyword>
<keyword evidence="3" id="KW-0479">Metal-binding</keyword>
<dbReference type="InterPro" id="IPR040393">
    <property type="entry name" value="TREX1/2"/>
</dbReference>
<dbReference type="GO" id="GO:0046872">
    <property type="term" value="F:metal ion binding"/>
    <property type="evidence" value="ECO:0007669"/>
    <property type="project" value="UniProtKB-KW"/>
</dbReference>
<evidence type="ECO:0000256" key="7">
    <source>
        <dbReference type="SAM" id="MobiDB-lite"/>
    </source>
</evidence>
<organism evidence="8 9">
    <name type="scientific">Astrephomene gubernaculifera</name>
    <dbReference type="NCBI Taxonomy" id="47775"/>
    <lineage>
        <taxon>Eukaryota</taxon>
        <taxon>Viridiplantae</taxon>
        <taxon>Chlorophyta</taxon>
        <taxon>core chlorophytes</taxon>
        <taxon>Chlorophyceae</taxon>
        <taxon>CS clade</taxon>
        <taxon>Chlamydomonadales</taxon>
        <taxon>Astrephomenaceae</taxon>
        <taxon>Astrephomene</taxon>
    </lineage>
</organism>
<dbReference type="PANTHER" id="PTHR13058">
    <property type="entry name" value="THREE PRIME REPAIR EXONUCLEASE 1, 2"/>
    <property type="match status" value="1"/>
</dbReference>
<feature type="compositionally biased region" description="Gly residues" evidence="7">
    <location>
        <begin position="314"/>
        <end position="324"/>
    </location>
</feature>
<sequence>QSILFELRNGAKMIARLLQAAKVARQSPCSPGKVTFRQSSWSFGSVRNRHHTLQLRHHAHYRSHQQDAQAATPQAEMQHSQASLGSGSAGGTAAGSRTNARGRGKKAAPDPNQPTLQQVFARASKNVPAAVPAPPTLHPSPATTLAPIPPSASETTSRLSSHGASAVPPQPCVVQHAYPVRVQNAQQPQLTSAPTNSTSFVTQTEPAPPQQQQTTSLWTEDREVVSLSERRKALRAAAAASSASAGTTATGPTLHHINKINSRGNADSPISLYSSSSSPSSSSSSPQPSPKPPSSLGGSSNESGWTARSSFSSGEGGGGGGSGAIGHRQSTRQYCTTAAVPNADDWMRAASTAGAVDTASAIATDTAATSRWEGSGGGGGGNIAASTDTYPAATSPAKSNAATANGNGNVNDDLPTSTAAPRTAVVTSRRAYYYGEVDVQVEVLAGEVARMALTGAAPAAAATAAAAPLTSATSASFSLEAAAEVGGSMIQLAAAPTSAASAGTTTTTAAVVAAAAPTAAPRRGRPPKALLGGTSASSSAAAAARGDAQPPRTAAAAGGATGDVSRDSGGGGKKTLAAAKGLLPQGLTADGSLLWRQLTEAERVQAGGAWIKWEPLPDAAAGSAEAAAAAGGGGAEGGPEAACGEGSGARSKRVFQLFSFDVETVDFMREMKRADNQKRFPRPDQCRLIELAAVDMGPLDGNSTCCSGGGGLDLSRHLQQAPGRGRGSGSSDSSGSGSSVAGSGSGGAAGAAGAGGAVFSTLVNCGRAYKDKKTEAHNGITYAEVSAPGVPPTGPAILQLFDFVRSRCQATAAATAAAAARAAASTTTAAACSSQGAAAAGGGVMGAAPGAGAGDSSEVEVEVEVVPVLLAHNGAVFDFPVLWCECRRVGVDWPQDWWYVDSLKVARALWPKGEKPTLPPPAAPTPAPTMRMPPPASSSAAAAAVSAAGGGKEDDDEEEDGDGVGELEEEGEEGEEAAEEEEGVVAAAAGGKAPRPRTSLSMEALKAWAGVTSNGRAHRAAVDAEDLAAVWRVLYDKLGQPSLPHLHLMYSGGGGSSSSRVGGGGGAPVLAAGPLHQLGLTSQAARTDALTRHLEAAVLPLLPPSLLPPTAPGQQQQQLQGGAATGGVVAGASPAAAAGGGGGGGVVLSLAQLREMAAEGGLHLKRGGAAGGGGGGGGDFRVFDVLRERVTLPQTLPATAAGAVAGAAGGGGGAAAAAGALDQQSCGSQQLSQQQQQQQQPVSRYSQPQYQQQQQWGSQHWQQQQPRQWQQQPQGSQQQWGSSSQAAVPPQSSSSQQPSYQQQQQHHPHWQQQQQPQQQQLWQHPGAISSQQQPLLHPPPQPQQQQQWPQQQWPPRGLPAPLPQLPPPQQQPQPQLVRQLLPFVVVLRGVKLRYMNKASYAYKDNHAPKWDMFLTPAPVAAAGGKSGGSRSRSKKASADSTGSSDIAAALGATSSSGSSNGGGETSAEEFGELVELLDGLARQAAVMANGDAAARAQLYSCGREDGKTKKKGLTVQLHARLQPGPAPRQLSWEPLATLSTYDKKKASYRALPWPPLESYIPASSSSSSTQPVWSAGAGAADPELQRIKEDNLARIEAQLPGVSSSSVLDVAVWPQFVWVNSRGYGIKLLALHVVHRPAAA</sequence>
<gene>
    <name evidence="8" type="ORF">Agub_g14032</name>
</gene>
<feature type="compositionally biased region" description="Low complexity" evidence="7">
    <location>
        <begin position="400"/>
        <end position="411"/>
    </location>
</feature>
<feature type="region of interest" description="Disordered" evidence="7">
    <location>
        <begin position="516"/>
        <end position="576"/>
    </location>
</feature>
<evidence type="ECO:0000256" key="3">
    <source>
        <dbReference type="ARBA" id="ARBA00022723"/>
    </source>
</evidence>
<feature type="compositionally biased region" description="Pro residues" evidence="7">
    <location>
        <begin position="917"/>
        <end position="936"/>
    </location>
</feature>
<reference evidence="8 9" key="1">
    <citation type="journal article" date="2021" name="Sci. Rep.">
        <title>Genome sequencing of the multicellular alga Astrephomene provides insights into convergent evolution of germ-soma differentiation.</title>
        <authorList>
            <person name="Yamashita S."/>
            <person name="Yamamoto K."/>
            <person name="Matsuzaki R."/>
            <person name="Suzuki S."/>
            <person name="Yamaguchi H."/>
            <person name="Hirooka S."/>
            <person name="Minakuchi Y."/>
            <person name="Miyagishima S."/>
            <person name="Kawachi M."/>
            <person name="Toyoda A."/>
            <person name="Nozaki H."/>
        </authorList>
    </citation>
    <scope>NUCLEOTIDE SEQUENCE [LARGE SCALE GENOMIC DNA]</scope>
    <source>
        <strain evidence="8 9">NIES-4017</strain>
    </source>
</reference>
<dbReference type="SUPFAM" id="SSF53098">
    <property type="entry name" value="Ribonuclease H-like"/>
    <property type="match status" value="1"/>
</dbReference>
<feature type="region of interest" description="Disordered" evidence="7">
    <location>
        <begin position="1231"/>
        <end position="1373"/>
    </location>
</feature>
<feature type="compositionally biased region" description="Polar residues" evidence="7">
    <location>
        <begin position="66"/>
        <end position="79"/>
    </location>
</feature>
<evidence type="ECO:0000256" key="6">
    <source>
        <dbReference type="ARBA" id="ARBA00022842"/>
    </source>
</evidence>
<proteinExistence type="predicted"/>
<feature type="region of interest" description="Disordered" evidence="7">
    <location>
        <begin position="627"/>
        <end position="646"/>
    </location>
</feature>
<feature type="region of interest" description="Disordered" evidence="7">
    <location>
        <begin position="716"/>
        <end position="746"/>
    </location>
</feature>
<keyword evidence="4" id="KW-0378">Hydrolase</keyword>
<comment type="cofactor">
    <cofactor evidence="1">
        <name>Mg(2+)</name>
        <dbReference type="ChEBI" id="CHEBI:18420"/>
    </cofactor>
</comment>
<feature type="compositionally biased region" description="Polar residues" evidence="7">
    <location>
        <begin position="186"/>
        <end position="201"/>
    </location>
</feature>
<evidence type="ECO:0000256" key="2">
    <source>
        <dbReference type="ARBA" id="ARBA00022722"/>
    </source>
</evidence>
<feature type="region of interest" description="Disordered" evidence="7">
    <location>
        <begin position="129"/>
        <end position="170"/>
    </location>
</feature>
<feature type="compositionally biased region" description="Acidic residues" evidence="7">
    <location>
        <begin position="953"/>
        <end position="983"/>
    </location>
</feature>
<feature type="compositionally biased region" description="Polar residues" evidence="7">
    <location>
        <begin position="152"/>
        <end position="163"/>
    </location>
</feature>
<dbReference type="GO" id="GO:0008296">
    <property type="term" value="F:3'-5'-DNA exonuclease activity"/>
    <property type="evidence" value="ECO:0007669"/>
    <property type="project" value="TreeGrafter"/>
</dbReference>
<feature type="compositionally biased region" description="Low complexity" evidence="7">
    <location>
        <begin position="238"/>
        <end position="251"/>
    </location>
</feature>
<feature type="compositionally biased region" description="Low complexity" evidence="7">
    <location>
        <begin position="937"/>
        <end position="947"/>
    </location>
</feature>
<feature type="non-terminal residue" evidence="8">
    <location>
        <position position="1"/>
    </location>
</feature>
<accession>A0AAD3E3D5</accession>
<evidence type="ECO:0000313" key="9">
    <source>
        <dbReference type="Proteomes" id="UP001054857"/>
    </source>
</evidence>
<feature type="compositionally biased region" description="Low complexity" evidence="7">
    <location>
        <begin position="1231"/>
        <end position="1335"/>
    </location>
</feature>